<evidence type="ECO:0000313" key="13">
    <source>
        <dbReference type="EMBL" id="PPE73159.1"/>
    </source>
</evidence>
<evidence type="ECO:0000256" key="4">
    <source>
        <dbReference type="ARBA" id="ARBA00022475"/>
    </source>
</evidence>
<evidence type="ECO:0000256" key="8">
    <source>
        <dbReference type="ARBA" id="ARBA00022989"/>
    </source>
</evidence>
<dbReference type="InterPro" id="IPR005628">
    <property type="entry name" value="GspK"/>
</dbReference>
<accession>A0A2S5TDU9</accession>
<evidence type="ECO:0000256" key="2">
    <source>
        <dbReference type="ARBA" id="ARBA00007246"/>
    </source>
</evidence>
<keyword evidence="14" id="KW-1185">Reference proteome</keyword>
<feature type="transmembrane region" description="Helical" evidence="11">
    <location>
        <begin position="85"/>
        <end position="106"/>
    </location>
</feature>
<keyword evidence="7" id="KW-0653">Protein transport</keyword>
<keyword evidence="9 11" id="KW-0472">Membrane</keyword>
<organism evidence="13 14">
    <name type="scientific">Solimonas fluminis</name>
    <dbReference type="NCBI Taxonomy" id="2086571"/>
    <lineage>
        <taxon>Bacteria</taxon>
        <taxon>Pseudomonadati</taxon>
        <taxon>Pseudomonadota</taxon>
        <taxon>Gammaproteobacteria</taxon>
        <taxon>Nevskiales</taxon>
        <taxon>Nevskiaceae</taxon>
        <taxon>Solimonas</taxon>
    </lineage>
</organism>
<sequence length="393" mass="43019">MARELASDQQHRSPGRCADSHRGGDPAGQRRLGRTPVPVPPGPEEGVSSAGSARRWCNAERLRRGFRNQSGSGSRGDYAVKRQRGIALITAILVVALATVAATAILTSANIAVHRAANLQDSERAWWYADGIESWLLTILERDIQDNQYDGLGDIWAKPVDYLPIDEGAARGQMVDLQGRFNLNNLAVPDKQAFDRQQAVFLRLLRYLEIDSFQAQGLASAIRDWIDTDTSPTGYDGGEDAEYLGFNPPYRVPNRLMESPTELLAVKGVTRELYVKLRPYVTALPQVGTPINANTAPEPVLFALAREPGPLQKTFLEERVRKPAKNIGELTGGANAVFGAGDADTTMLATSSSYFMLQAEIFVGSGRLALYSFYYRPAQGAAPYVYARSIDTE</sequence>
<keyword evidence="4" id="KW-1003">Cell membrane</keyword>
<dbReference type="PANTHER" id="PTHR38831:SF1">
    <property type="entry name" value="TYPE II SECRETION SYSTEM PROTEIN K-RELATED"/>
    <property type="match status" value="1"/>
</dbReference>
<evidence type="ECO:0000256" key="6">
    <source>
        <dbReference type="ARBA" id="ARBA00022692"/>
    </source>
</evidence>
<reference evidence="13 14" key="1">
    <citation type="submission" date="2018-02" db="EMBL/GenBank/DDBJ databases">
        <title>Genome sequencing of Solimonas sp. HR-BB.</title>
        <authorList>
            <person name="Lee Y."/>
            <person name="Jeon C.O."/>
        </authorList>
    </citation>
    <scope>NUCLEOTIDE SEQUENCE [LARGE SCALE GENOMIC DNA]</scope>
    <source>
        <strain evidence="13 14">HR-BB</strain>
    </source>
</reference>
<dbReference type="InterPro" id="IPR049031">
    <property type="entry name" value="T2SSK_SAM-like_1st"/>
</dbReference>
<dbReference type="InterPro" id="IPR038072">
    <property type="entry name" value="GspK_central_sf"/>
</dbReference>
<dbReference type="GO" id="GO:0009306">
    <property type="term" value="P:protein secretion"/>
    <property type="evidence" value="ECO:0007669"/>
    <property type="project" value="InterPro"/>
</dbReference>
<proteinExistence type="inferred from homology"/>
<feature type="region of interest" description="Disordered" evidence="10">
    <location>
        <begin position="1"/>
        <end position="52"/>
    </location>
</feature>
<keyword evidence="5" id="KW-0997">Cell inner membrane</keyword>
<evidence type="ECO:0000313" key="14">
    <source>
        <dbReference type="Proteomes" id="UP000238220"/>
    </source>
</evidence>
<dbReference type="SUPFAM" id="SSF54523">
    <property type="entry name" value="Pili subunits"/>
    <property type="match status" value="1"/>
</dbReference>
<evidence type="ECO:0000259" key="12">
    <source>
        <dbReference type="Pfam" id="PF21687"/>
    </source>
</evidence>
<feature type="domain" description="T2SS protein K first SAM-like" evidence="12">
    <location>
        <begin position="179"/>
        <end position="286"/>
    </location>
</feature>
<dbReference type="Pfam" id="PF21687">
    <property type="entry name" value="T2SSK_1st"/>
    <property type="match status" value="1"/>
</dbReference>
<dbReference type="Proteomes" id="UP000238220">
    <property type="component" value="Unassembled WGS sequence"/>
</dbReference>
<name>A0A2S5TDU9_9GAMM</name>
<dbReference type="GO" id="GO:0005886">
    <property type="term" value="C:plasma membrane"/>
    <property type="evidence" value="ECO:0007669"/>
    <property type="project" value="UniProtKB-SubCell"/>
</dbReference>
<dbReference type="InterPro" id="IPR045584">
    <property type="entry name" value="Pilin-like"/>
</dbReference>
<keyword evidence="8 11" id="KW-1133">Transmembrane helix</keyword>
<comment type="caution">
    <text evidence="13">The sequence shown here is derived from an EMBL/GenBank/DDBJ whole genome shotgun (WGS) entry which is preliminary data.</text>
</comment>
<evidence type="ECO:0000256" key="9">
    <source>
        <dbReference type="ARBA" id="ARBA00023136"/>
    </source>
</evidence>
<comment type="subcellular location">
    <subcellularLocation>
        <location evidence="1">Cell inner membrane</location>
    </subcellularLocation>
</comment>
<evidence type="ECO:0000256" key="5">
    <source>
        <dbReference type="ARBA" id="ARBA00022519"/>
    </source>
</evidence>
<evidence type="ECO:0000256" key="10">
    <source>
        <dbReference type="SAM" id="MobiDB-lite"/>
    </source>
</evidence>
<keyword evidence="6 11" id="KW-0812">Transmembrane</keyword>
<dbReference type="NCBIfam" id="NF037980">
    <property type="entry name" value="T2SS_GspK"/>
    <property type="match status" value="1"/>
</dbReference>
<evidence type="ECO:0000256" key="7">
    <source>
        <dbReference type="ARBA" id="ARBA00022927"/>
    </source>
</evidence>
<dbReference type="AlphaFoldDB" id="A0A2S5TDU9"/>
<keyword evidence="3" id="KW-0813">Transport</keyword>
<comment type="similarity">
    <text evidence="2">Belongs to the GSP K family.</text>
</comment>
<evidence type="ECO:0000256" key="3">
    <source>
        <dbReference type="ARBA" id="ARBA00022448"/>
    </source>
</evidence>
<protein>
    <submittedName>
        <fullName evidence="13">General secretion pathway protein GspK</fullName>
    </submittedName>
</protein>
<feature type="compositionally biased region" description="Basic and acidic residues" evidence="10">
    <location>
        <begin position="1"/>
        <end position="11"/>
    </location>
</feature>
<evidence type="ECO:0000256" key="11">
    <source>
        <dbReference type="SAM" id="Phobius"/>
    </source>
</evidence>
<dbReference type="PANTHER" id="PTHR38831">
    <property type="entry name" value="TYPE II SECRETION SYSTEM PROTEIN K"/>
    <property type="match status" value="1"/>
</dbReference>
<dbReference type="Gene3D" id="3.30.1300.30">
    <property type="entry name" value="GSPII I/J protein-like"/>
    <property type="match status" value="1"/>
</dbReference>
<dbReference type="Gene3D" id="1.10.40.60">
    <property type="entry name" value="EpsJ-like"/>
    <property type="match status" value="2"/>
</dbReference>
<dbReference type="OrthoDB" id="9788973at2"/>
<dbReference type="EMBL" id="PSNW01000008">
    <property type="protein sequence ID" value="PPE73159.1"/>
    <property type="molecule type" value="Genomic_DNA"/>
</dbReference>
<evidence type="ECO:0000256" key="1">
    <source>
        <dbReference type="ARBA" id="ARBA00004533"/>
    </source>
</evidence>
<dbReference type="SUPFAM" id="SSF158544">
    <property type="entry name" value="GspK insert domain-like"/>
    <property type="match status" value="1"/>
</dbReference>
<gene>
    <name evidence="13" type="ORF">C3942_15180</name>
</gene>